<dbReference type="PANTHER" id="PTHR12015:SF190">
    <property type="entry name" value="C-C MOTIF CHEMOKINE"/>
    <property type="match status" value="1"/>
</dbReference>
<keyword evidence="2" id="KW-0732">Signal</keyword>
<dbReference type="GO" id="GO:0008009">
    <property type="term" value="F:chemokine activity"/>
    <property type="evidence" value="ECO:0007669"/>
    <property type="project" value="InterPro"/>
</dbReference>
<dbReference type="InterPro" id="IPR036048">
    <property type="entry name" value="Interleukin_8-like_sf"/>
</dbReference>
<reference evidence="4" key="3">
    <citation type="submission" date="2025-09" db="UniProtKB">
        <authorList>
            <consortium name="Ensembl"/>
        </authorList>
    </citation>
    <scope>IDENTIFICATION</scope>
</reference>
<evidence type="ECO:0000313" key="5">
    <source>
        <dbReference type="Proteomes" id="UP000694580"/>
    </source>
</evidence>
<dbReference type="AlphaFoldDB" id="A0AAY4AMG0"/>
<dbReference type="Ensembl" id="ENSDCDT00010010537.1">
    <property type="protein sequence ID" value="ENSDCDP00010010043.1"/>
    <property type="gene ID" value="ENSDCDG00010004468.1"/>
</dbReference>
<dbReference type="GO" id="GO:0006955">
    <property type="term" value="P:immune response"/>
    <property type="evidence" value="ECO:0007669"/>
    <property type="project" value="InterPro"/>
</dbReference>
<dbReference type="Pfam" id="PF00048">
    <property type="entry name" value="IL8"/>
    <property type="match status" value="1"/>
</dbReference>
<dbReference type="SUPFAM" id="SSF54117">
    <property type="entry name" value="Interleukin 8-like chemokines"/>
    <property type="match status" value="1"/>
</dbReference>
<dbReference type="Proteomes" id="UP000694580">
    <property type="component" value="Chromosome 2"/>
</dbReference>
<keyword evidence="1" id="KW-0202">Cytokine</keyword>
<dbReference type="InterPro" id="IPR001811">
    <property type="entry name" value="Chemokine_IL8-like_dom"/>
</dbReference>
<dbReference type="GeneTree" id="ENSGT01140000282650"/>
<gene>
    <name evidence="4" type="primary">ccl20b</name>
</gene>
<organism evidence="4 5">
    <name type="scientific">Denticeps clupeoides</name>
    <name type="common">denticle herring</name>
    <dbReference type="NCBI Taxonomy" id="299321"/>
    <lineage>
        <taxon>Eukaryota</taxon>
        <taxon>Metazoa</taxon>
        <taxon>Chordata</taxon>
        <taxon>Craniata</taxon>
        <taxon>Vertebrata</taxon>
        <taxon>Euteleostomi</taxon>
        <taxon>Actinopterygii</taxon>
        <taxon>Neopterygii</taxon>
        <taxon>Teleostei</taxon>
        <taxon>Clupei</taxon>
        <taxon>Clupeiformes</taxon>
        <taxon>Denticipitoidei</taxon>
        <taxon>Denticipitidae</taxon>
        <taxon>Denticeps</taxon>
    </lineage>
</organism>
<dbReference type="Gene3D" id="2.40.50.40">
    <property type="match status" value="1"/>
</dbReference>
<dbReference type="GO" id="GO:0005615">
    <property type="term" value="C:extracellular space"/>
    <property type="evidence" value="ECO:0007669"/>
    <property type="project" value="UniProtKB-KW"/>
</dbReference>
<accession>A0AAY4AMG0</accession>
<sequence length="104" mass="12177">MKVQAIALISIFLVLNTFIFHTDSASCCVRYTRKPIRCEKLKSYTMQHIISACDLEAIIFHTVGGHYICANPYKTWTQDRIYFLYALSFKTSFMNTILFYKQVM</sequence>
<dbReference type="PANTHER" id="PTHR12015">
    <property type="entry name" value="SMALL INDUCIBLE CYTOKINE A"/>
    <property type="match status" value="1"/>
</dbReference>
<protein>
    <recommendedName>
        <fullName evidence="3">Chemokine interleukin-8-like domain-containing protein</fullName>
    </recommendedName>
</protein>
<evidence type="ECO:0000313" key="4">
    <source>
        <dbReference type="Ensembl" id="ENSDCDP00010010043.1"/>
    </source>
</evidence>
<evidence type="ECO:0000256" key="1">
    <source>
        <dbReference type="ARBA" id="ARBA00022514"/>
    </source>
</evidence>
<dbReference type="InterPro" id="IPR039809">
    <property type="entry name" value="Chemokine_b/g/d"/>
</dbReference>
<evidence type="ECO:0000259" key="3">
    <source>
        <dbReference type="SMART" id="SM00199"/>
    </source>
</evidence>
<reference evidence="4 5" key="1">
    <citation type="submission" date="2020-06" db="EMBL/GenBank/DDBJ databases">
        <authorList>
            <consortium name="Wellcome Sanger Institute Data Sharing"/>
        </authorList>
    </citation>
    <scope>NUCLEOTIDE SEQUENCE [LARGE SCALE GENOMIC DNA]</scope>
</reference>
<evidence type="ECO:0000256" key="2">
    <source>
        <dbReference type="SAM" id="SignalP"/>
    </source>
</evidence>
<proteinExistence type="predicted"/>
<feature type="chain" id="PRO_5044333622" description="Chemokine interleukin-8-like domain-containing protein" evidence="2">
    <location>
        <begin position="25"/>
        <end position="104"/>
    </location>
</feature>
<feature type="signal peptide" evidence="2">
    <location>
        <begin position="1"/>
        <end position="24"/>
    </location>
</feature>
<feature type="domain" description="Chemokine interleukin-8-like" evidence="3">
    <location>
        <begin position="24"/>
        <end position="84"/>
    </location>
</feature>
<dbReference type="SMART" id="SM00199">
    <property type="entry name" value="SCY"/>
    <property type="match status" value="1"/>
</dbReference>
<keyword evidence="5" id="KW-1185">Reference proteome</keyword>
<reference evidence="4" key="2">
    <citation type="submission" date="2025-08" db="UniProtKB">
        <authorList>
            <consortium name="Ensembl"/>
        </authorList>
    </citation>
    <scope>IDENTIFICATION</scope>
</reference>
<name>A0AAY4AMG0_9TELE</name>